<evidence type="ECO:0000313" key="4">
    <source>
        <dbReference type="Proteomes" id="UP000250006"/>
    </source>
</evidence>
<gene>
    <name evidence="3" type="ORF">NCTC11535_00598</name>
</gene>
<protein>
    <submittedName>
        <fullName evidence="3">Uncharacterized protein</fullName>
    </submittedName>
</protein>
<feature type="transmembrane region" description="Helical" evidence="2">
    <location>
        <begin position="145"/>
        <end position="167"/>
    </location>
</feature>
<dbReference type="EMBL" id="UAPQ01000001">
    <property type="protein sequence ID" value="SPT52944.1"/>
    <property type="molecule type" value="Genomic_DNA"/>
</dbReference>
<evidence type="ECO:0000313" key="3">
    <source>
        <dbReference type="EMBL" id="SPT52944.1"/>
    </source>
</evidence>
<keyword evidence="2" id="KW-0472">Membrane</keyword>
<evidence type="ECO:0000256" key="1">
    <source>
        <dbReference type="SAM" id="MobiDB-lite"/>
    </source>
</evidence>
<proteinExistence type="predicted"/>
<feature type="compositionally biased region" description="Low complexity" evidence="1">
    <location>
        <begin position="42"/>
        <end position="62"/>
    </location>
</feature>
<feature type="transmembrane region" description="Helical" evidence="2">
    <location>
        <begin position="103"/>
        <end position="125"/>
    </location>
</feature>
<dbReference type="Proteomes" id="UP000250006">
    <property type="component" value="Unassembled WGS sequence"/>
</dbReference>
<feature type="compositionally biased region" description="Low complexity" evidence="1">
    <location>
        <begin position="15"/>
        <end position="33"/>
    </location>
</feature>
<reference evidence="3 4" key="1">
    <citation type="submission" date="2018-06" db="EMBL/GenBank/DDBJ databases">
        <authorList>
            <consortium name="Pathogen Informatics"/>
            <person name="Doyle S."/>
        </authorList>
    </citation>
    <scope>NUCLEOTIDE SEQUENCE [LARGE SCALE GENOMIC DNA]</scope>
    <source>
        <strain evidence="3 4">NCTC11535</strain>
    </source>
</reference>
<feature type="transmembrane region" description="Helical" evidence="2">
    <location>
        <begin position="174"/>
        <end position="192"/>
    </location>
</feature>
<sequence>MFPPGPSQHEGSPFAANGSSGRSGSAYAYSSPGWQDTARQLAPGSAAPTASPFASAATTPSPFQAALPAPYPSQQTSPTPQPLPVQPPSGLVPAKVKQRSRTVLAGALLTICAVVLLAWSSYQLLASIRIFAVLLGESGLLNGGALGGFALGALLALVGSVTALVGLVRSRPRLVPALLFIAAMVLPAVAAAEGTHQGAQALGAQTVASVDDYAARIEPQDVNKVYDALEAFGIKVPGREQVIEGLNKLKGTNNPAAPTPTTTP</sequence>
<keyword evidence="4" id="KW-1185">Reference proteome</keyword>
<organism evidence="3 4">
    <name type="scientific">Actinomyces bovis</name>
    <dbReference type="NCBI Taxonomy" id="1658"/>
    <lineage>
        <taxon>Bacteria</taxon>
        <taxon>Bacillati</taxon>
        <taxon>Actinomycetota</taxon>
        <taxon>Actinomycetes</taxon>
        <taxon>Actinomycetales</taxon>
        <taxon>Actinomycetaceae</taxon>
        <taxon>Actinomyces</taxon>
    </lineage>
</organism>
<name>A0ABY1VLZ8_9ACTO</name>
<feature type="region of interest" description="Disordered" evidence="1">
    <location>
        <begin position="1"/>
        <end position="91"/>
    </location>
</feature>
<comment type="caution">
    <text evidence="3">The sequence shown here is derived from an EMBL/GenBank/DDBJ whole genome shotgun (WGS) entry which is preliminary data.</text>
</comment>
<keyword evidence="2" id="KW-0812">Transmembrane</keyword>
<accession>A0ABY1VLZ8</accession>
<keyword evidence="2" id="KW-1133">Transmembrane helix</keyword>
<evidence type="ECO:0000256" key="2">
    <source>
        <dbReference type="SAM" id="Phobius"/>
    </source>
</evidence>